<dbReference type="Gene3D" id="1.10.10.10">
    <property type="entry name" value="Winged helix-like DNA-binding domain superfamily/Winged helix DNA-binding domain"/>
    <property type="match status" value="1"/>
</dbReference>
<accession>A0A6N6W8U4</accession>
<dbReference type="FunFam" id="1.10.10.10:FF:000001">
    <property type="entry name" value="LysR family transcriptional regulator"/>
    <property type="match status" value="1"/>
</dbReference>
<reference evidence="6 7" key="1">
    <citation type="journal article" date="2020" name="Int. J. Syst. Evol. Microbiol.">
        <title>Paraburkholderia madseniana sp. nov., a phenolic acid-degrading bacterium isolated from acidic forest soil.</title>
        <authorList>
            <person name="Wilhelm R.C."/>
            <person name="Murphy S.J.L."/>
            <person name="Feriancek N.M."/>
            <person name="Karasz D.C."/>
            <person name="DeRito C.M."/>
            <person name="Newman J.D."/>
            <person name="Buckley D.H."/>
        </authorList>
    </citation>
    <scope>NUCLEOTIDE SEQUENCE [LARGE SCALE GENOMIC DNA]</scope>
    <source>
        <strain evidence="6 7">RP11</strain>
    </source>
</reference>
<dbReference type="GO" id="GO:0003700">
    <property type="term" value="F:DNA-binding transcription factor activity"/>
    <property type="evidence" value="ECO:0007669"/>
    <property type="project" value="InterPro"/>
</dbReference>
<dbReference type="SUPFAM" id="SSF46785">
    <property type="entry name" value="Winged helix' DNA-binding domain"/>
    <property type="match status" value="1"/>
</dbReference>
<dbReference type="Pfam" id="PF03466">
    <property type="entry name" value="LysR_substrate"/>
    <property type="match status" value="2"/>
</dbReference>
<comment type="caution">
    <text evidence="6">The sequence shown here is derived from an EMBL/GenBank/DDBJ whole genome shotgun (WGS) entry which is preliminary data.</text>
</comment>
<feature type="domain" description="HTH lysR-type" evidence="5">
    <location>
        <begin position="1"/>
        <end position="58"/>
    </location>
</feature>
<dbReference type="AlphaFoldDB" id="A0A6N6W8U4"/>
<dbReference type="PROSITE" id="PS50931">
    <property type="entry name" value="HTH_LYSR"/>
    <property type="match status" value="1"/>
</dbReference>
<dbReference type="SUPFAM" id="SSF53850">
    <property type="entry name" value="Periplasmic binding protein-like II"/>
    <property type="match status" value="1"/>
</dbReference>
<evidence type="ECO:0000256" key="2">
    <source>
        <dbReference type="ARBA" id="ARBA00023015"/>
    </source>
</evidence>
<dbReference type="Proteomes" id="UP000463700">
    <property type="component" value="Unassembled WGS sequence"/>
</dbReference>
<dbReference type="InterPro" id="IPR000847">
    <property type="entry name" value="LysR_HTH_N"/>
</dbReference>
<evidence type="ECO:0000313" key="6">
    <source>
        <dbReference type="EMBL" id="KAE8757075.1"/>
    </source>
</evidence>
<dbReference type="InterPro" id="IPR005119">
    <property type="entry name" value="LysR_subst-bd"/>
</dbReference>
<organism evidence="6 7">
    <name type="scientific">Paraburkholderia madseniana</name>
    <dbReference type="NCBI Taxonomy" id="2599607"/>
    <lineage>
        <taxon>Bacteria</taxon>
        <taxon>Pseudomonadati</taxon>
        <taxon>Pseudomonadota</taxon>
        <taxon>Betaproteobacteria</taxon>
        <taxon>Burkholderiales</taxon>
        <taxon>Burkholderiaceae</taxon>
        <taxon>Paraburkholderia</taxon>
    </lineage>
</organism>
<dbReference type="PANTHER" id="PTHR30126:SF39">
    <property type="entry name" value="HTH-TYPE TRANSCRIPTIONAL REGULATOR CYSL"/>
    <property type="match status" value="1"/>
</dbReference>
<evidence type="ECO:0000313" key="7">
    <source>
        <dbReference type="Proteomes" id="UP000463700"/>
    </source>
</evidence>
<comment type="similarity">
    <text evidence="1">Belongs to the LysR transcriptional regulatory family.</text>
</comment>
<sequence>MTPDQLITFAAVAEHRNISRAAVALHLSQPAVSGQLRQLQDEFGEPLYLRDGRGVRLTPAGEQLASYATRLRDTWRQAHAYRDALRGLEQGTLRIGASTTPASYLLPYLIADFHRHYPDVTLHTADGNTTEIVGALGSVDIAMIEGPVGSDLPPDTAVHAWREDEIVAIMPRTHPLAVAVALALAGGAGRAVAADGADGVGVSGAVESGTAGALEGAAPGAVEKRADINGGRAELAAFGPHPLVLREAGSGVRQIVERAFARAGVPMRVALEIAGVEGVKEAVRAGMGIGFVSAMSMRHEDGALCLFSLSPEPLTRRLSILVPHASAPSRVVEQFLALCLADGP</sequence>
<dbReference type="InterPro" id="IPR036388">
    <property type="entry name" value="WH-like_DNA-bd_sf"/>
</dbReference>
<dbReference type="Gene3D" id="3.40.190.10">
    <property type="entry name" value="Periplasmic binding protein-like II"/>
    <property type="match status" value="1"/>
</dbReference>
<proteinExistence type="inferred from homology"/>
<dbReference type="Pfam" id="PF00126">
    <property type="entry name" value="HTH_1"/>
    <property type="match status" value="1"/>
</dbReference>
<dbReference type="RefSeq" id="WP_154563767.1">
    <property type="nucleotide sequence ID" value="NZ_VOSW01000052.1"/>
</dbReference>
<dbReference type="InterPro" id="IPR036390">
    <property type="entry name" value="WH_DNA-bd_sf"/>
</dbReference>
<keyword evidence="4" id="KW-0804">Transcription</keyword>
<dbReference type="GO" id="GO:0000976">
    <property type="term" value="F:transcription cis-regulatory region binding"/>
    <property type="evidence" value="ECO:0007669"/>
    <property type="project" value="TreeGrafter"/>
</dbReference>
<gene>
    <name evidence="6" type="ORF">FSO04_25660</name>
</gene>
<keyword evidence="2" id="KW-0805">Transcription regulation</keyword>
<dbReference type="PANTHER" id="PTHR30126">
    <property type="entry name" value="HTH-TYPE TRANSCRIPTIONAL REGULATOR"/>
    <property type="match status" value="1"/>
</dbReference>
<keyword evidence="3" id="KW-0238">DNA-binding</keyword>
<evidence type="ECO:0000256" key="4">
    <source>
        <dbReference type="ARBA" id="ARBA00023163"/>
    </source>
</evidence>
<evidence type="ECO:0000256" key="1">
    <source>
        <dbReference type="ARBA" id="ARBA00009437"/>
    </source>
</evidence>
<dbReference type="OrthoDB" id="8587114at2"/>
<dbReference type="EMBL" id="VOSW01000052">
    <property type="protein sequence ID" value="KAE8757075.1"/>
    <property type="molecule type" value="Genomic_DNA"/>
</dbReference>
<protein>
    <submittedName>
        <fullName evidence="6">LysR family transcriptional regulator</fullName>
    </submittedName>
</protein>
<dbReference type="PRINTS" id="PR00039">
    <property type="entry name" value="HTHLYSR"/>
</dbReference>
<evidence type="ECO:0000259" key="5">
    <source>
        <dbReference type="PROSITE" id="PS50931"/>
    </source>
</evidence>
<evidence type="ECO:0000256" key="3">
    <source>
        <dbReference type="ARBA" id="ARBA00023125"/>
    </source>
</evidence>
<dbReference type="Gene3D" id="3.40.190.290">
    <property type="match status" value="1"/>
</dbReference>
<name>A0A6N6W8U4_9BURK</name>